<sequence>METPERPGPPEGKGLNASVGDFVSLRLRLVLMEAGDAAKTLATKAAAAAAIAVMAIIAWMLFVAGVVGWLAVATTAPWYLLSMLAGGVHVIIAGGLALYIRRAAAPAFPLTRNELTKDKEWLSRLKKPRH</sequence>
<reference evidence="2 3" key="1">
    <citation type="submission" date="2022-10" db="EMBL/GenBank/DDBJ databases">
        <title>Luteolibacter flavescens strain MCCC 1K03193, whole genome shotgun sequencing project.</title>
        <authorList>
            <person name="Zhao G."/>
            <person name="Shen L."/>
        </authorList>
    </citation>
    <scope>NUCLEOTIDE SEQUENCE [LARGE SCALE GENOMIC DNA]</scope>
    <source>
        <strain evidence="2 3">MCCC 1K03193</strain>
    </source>
</reference>
<dbReference type="RefSeq" id="WP_264501975.1">
    <property type="nucleotide sequence ID" value="NZ_JAPDDS010000008.1"/>
</dbReference>
<keyword evidence="1" id="KW-0472">Membrane</keyword>
<keyword evidence="3" id="KW-1185">Reference proteome</keyword>
<organism evidence="2 3">
    <name type="scientific">Luteolibacter flavescens</name>
    <dbReference type="NCBI Taxonomy" id="1859460"/>
    <lineage>
        <taxon>Bacteria</taxon>
        <taxon>Pseudomonadati</taxon>
        <taxon>Verrucomicrobiota</taxon>
        <taxon>Verrucomicrobiia</taxon>
        <taxon>Verrucomicrobiales</taxon>
        <taxon>Verrucomicrobiaceae</taxon>
        <taxon>Luteolibacter</taxon>
    </lineage>
</organism>
<evidence type="ECO:0000313" key="3">
    <source>
        <dbReference type="Proteomes" id="UP001207930"/>
    </source>
</evidence>
<dbReference type="Pfam" id="PF07332">
    <property type="entry name" value="Phage_holin_3_6"/>
    <property type="match status" value="1"/>
</dbReference>
<protein>
    <submittedName>
        <fullName evidence="2">Phage holin family protein</fullName>
    </submittedName>
</protein>
<keyword evidence="1" id="KW-1133">Transmembrane helix</keyword>
<feature type="transmembrane region" description="Helical" evidence="1">
    <location>
        <begin position="78"/>
        <end position="100"/>
    </location>
</feature>
<accession>A0ABT3FR11</accession>
<feature type="transmembrane region" description="Helical" evidence="1">
    <location>
        <begin position="47"/>
        <end position="72"/>
    </location>
</feature>
<dbReference type="Proteomes" id="UP001207930">
    <property type="component" value="Unassembled WGS sequence"/>
</dbReference>
<name>A0ABT3FR11_9BACT</name>
<evidence type="ECO:0000256" key="1">
    <source>
        <dbReference type="SAM" id="Phobius"/>
    </source>
</evidence>
<keyword evidence="1" id="KW-0812">Transmembrane</keyword>
<proteinExistence type="predicted"/>
<evidence type="ECO:0000313" key="2">
    <source>
        <dbReference type="EMBL" id="MCW1886018.1"/>
    </source>
</evidence>
<comment type="caution">
    <text evidence="2">The sequence shown here is derived from an EMBL/GenBank/DDBJ whole genome shotgun (WGS) entry which is preliminary data.</text>
</comment>
<dbReference type="EMBL" id="JAPDDS010000008">
    <property type="protein sequence ID" value="MCW1886018.1"/>
    <property type="molecule type" value="Genomic_DNA"/>
</dbReference>
<gene>
    <name evidence="2" type="ORF">OKA04_14870</name>
</gene>
<dbReference type="InterPro" id="IPR009937">
    <property type="entry name" value="Phage_holin_3_6"/>
</dbReference>